<gene>
    <name evidence="4" type="ORF">M5J20_07060</name>
</gene>
<protein>
    <submittedName>
        <fullName evidence="4">DUF3152 domain-containing protein</fullName>
    </submittedName>
</protein>
<dbReference type="SUPFAM" id="SSF55486">
    <property type="entry name" value="Metalloproteases ('zincins'), catalytic domain"/>
    <property type="match status" value="1"/>
</dbReference>
<dbReference type="SMART" id="SM00235">
    <property type="entry name" value="ZnMc"/>
    <property type="match status" value="1"/>
</dbReference>
<dbReference type="InterPro" id="IPR022603">
    <property type="entry name" value="DUF3152"/>
</dbReference>
<keyword evidence="2" id="KW-0472">Membrane</keyword>
<evidence type="ECO:0000313" key="4">
    <source>
        <dbReference type="EMBL" id="MCP1387948.1"/>
    </source>
</evidence>
<name>A0ABT1G4I2_9CORY</name>
<keyword evidence="2" id="KW-0812">Transmembrane</keyword>
<dbReference type="EMBL" id="JAMFTQ010000007">
    <property type="protein sequence ID" value="MCP1387948.1"/>
    <property type="molecule type" value="Genomic_DNA"/>
</dbReference>
<keyword evidence="2" id="KW-1133">Transmembrane helix</keyword>
<feature type="domain" description="Peptidase metallopeptidase" evidence="3">
    <location>
        <begin position="134"/>
        <end position="309"/>
    </location>
</feature>
<dbReference type="Pfam" id="PF11350">
    <property type="entry name" value="DUF3152"/>
    <property type="match status" value="1"/>
</dbReference>
<keyword evidence="5" id="KW-1185">Reference proteome</keyword>
<feature type="transmembrane region" description="Helical" evidence="2">
    <location>
        <begin position="44"/>
        <end position="64"/>
    </location>
</feature>
<dbReference type="InterPro" id="IPR006026">
    <property type="entry name" value="Peptidase_Metallo"/>
</dbReference>
<dbReference type="Proteomes" id="UP001204000">
    <property type="component" value="Unassembled WGS sequence"/>
</dbReference>
<feature type="region of interest" description="Disordered" evidence="1">
    <location>
        <begin position="1"/>
        <end position="29"/>
    </location>
</feature>
<accession>A0ABT1G4I2</accession>
<sequence>MTTRNQRERTHEQAGDSWDREFGVPDDRHDGDGRLVEFAREYGWRAYAIPVLAVVTLFVVINMFQHPDEPVVGAAELETNVAEEQSDDAKGEGEQLEPAVLPEGVTASTELPPGGPFTEHGEGTFYEVGVPGANGGVGDEIVVRYVVEVEHGVDTTAYGGGDAFSAMVDATLLDPRSWTNDPRFRFEHVSAADDPSLRIRLTSVGTTRELCGADLGLETSCRTRITGEDTVVINESRWVRGAAPFEGDLGRYRQYVINHEVGHAVGFSEHVPCEEDGALAPIMMQQTLSLNNAELYSFDPNEVYPDNNSTCRSNPWPYPRPAVQ</sequence>
<evidence type="ECO:0000256" key="1">
    <source>
        <dbReference type="SAM" id="MobiDB-lite"/>
    </source>
</evidence>
<evidence type="ECO:0000313" key="5">
    <source>
        <dbReference type="Proteomes" id="UP001204000"/>
    </source>
</evidence>
<evidence type="ECO:0000256" key="2">
    <source>
        <dbReference type="SAM" id="Phobius"/>
    </source>
</evidence>
<reference evidence="4" key="1">
    <citation type="submission" date="2022-05" db="EMBL/GenBank/DDBJ databases">
        <title>Corynebacterium sp. TA-R-1 sp. nov., isolated from human feces.</title>
        <authorList>
            <person name="Shamsuzzaman M."/>
            <person name="Dahal R.H."/>
        </authorList>
    </citation>
    <scope>NUCLEOTIDE SEQUENCE</scope>
    <source>
        <strain evidence="4">TA-R-1</strain>
    </source>
</reference>
<comment type="caution">
    <text evidence="4">The sequence shown here is derived from an EMBL/GenBank/DDBJ whole genome shotgun (WGS) entry which is preliminary data.</text>
</comment>
<evidence type="ECO:0000259" key="3">
    <source>
        <dbReference type="SMART" id="SM00235"/>
    </source>
</evidence>
<dbReference type="RefSeq" id="WP_253577934.1">
    <property type="nucleotide sequence ID" value="NZ_JAMFTQ010000007.1"/>
</dbReference>
<proteinExistence type="predicted"/>
<organism evidence="4 5">
    <name type="scientific">Corynebacterium stercoris</name>
    <dbReference type="NCBI Taxonomy" id="2943490"/>
    <lineage>
        <taxon>Bacteria</taxon>
        <taxon>Bacillati</taxon>
        <taxon>Actinomycetota</taxon>
        <taxon>Actinomycetes</taxon>
        <taxon>Mycobacteriales</taxon>
        <taxon>Corynebacteriaceae</taxon>
        <taxon>Corynebacterium</taxon>
    </lineage>
</organism>